<accession>A0A1Q9CK31</accession>
<feature type="region of interest" description="Disordered" evidence="1">
    <location>
        <begin position="117"/>
        <end position="139"/>
    </location>
</feature>
<sequence length="558" mass="61715">MKRPASNATAVFDGSVYSKFVKSYASREDAFQELGVGLRCLSHCGRAVKKDGKLTYLRCRLRPDGTWAALLRQESGGAVELWEHPSMWNKHTEGLESKGKRGFASLEERQALTAALGSSATSKPGAALRATRLDKQKPVKKTQLKQVQRLRKALSGLWFRSRTVGQFRELVAKASAVPKDAMKGYICHSKIERTGKKYRATVIATTPFLQRRFVNAKECPVAIDGGFKFNLLGWPLHVFGSINPAGEFGIAALALTSTMEHGHVAEMLKGFRDTTVKITGKCANKLFAMSDAEVAHRRALTDVYGAGNVMCFFHLKQAVRDNLYKRMSGTKKEKDAVWKWMSEDIDVVRAARNKLDFASRGAALKAEWLQKGLDKKACWTDKLDRSYDLVSNFCTQWLEAIPEWFVGATGGAGVPGTNNAAEATIKQTRVDAGQVACSVGELLHFILDQVQTASRSEWVSTADRPISARLWLKAAKFQTLFDTDQVRCYEKYSLRLFVSCPRDADAADDVSKRAPLPLKRAESLAAAFLAQVDGNPTTMEQLRRFNGSADGAKPNQCK</sequence>
<keyword evidence="3" id="KW-1185">Reference proteome</keyword>
<dbReference type="AlphaFoldDB" id="A0A1Q9CK31"/>
<organism evidence="2 3">
    <name type="scientific">Symbiodinium microadriaticum</name>
    <name type="common">Dinoflagellate</name>
    <name type="synonym">Zooxanthella microadriatica</name>
    <dbReference type="NCBI Taxonomy" id="2951"/>
    <lineage>
        <taxon>Eukaryota</taxon>
        <taxon>Sar</taxon>
        <taxon>Alveolata</taxon>
        <taxon>Dinophyceae</taxon>
        <taxon>Suessiales</taxon>
        <taxon>Symbiodiniaceae</taxon>
        <taxon>Symbiodinium</taxon>
    </lineage>
</organism>
<protein>
    <recommendedName>
        <fullName evidence="4">MULE transposase domain-containing protein</fullName>
    </recommendedName>
</protein>
<evidence type="ECO:0000313" key="3">
    <source>
        <dbReference type="Proteomes" id="UP000186817"/>
    </source>
</evidence>
<dbReference type="EMBL" id="LSRX01001126">
    <property type="protein sequence ID" value="OLP83290.1"/>
    <property type="molecule type" value="Genomic_DNA"/>
</dbReference>
<reference evidence="2 3" key="1">
    <citation type="submission" date="2016-02" db="EMBL/GenBank/DDBJ databases">
        <title>Genome analysis of coral dinoflagellate symbionts highlights evolutionary adaptations to a symbiotic lifestyle.</title>
        <authorList>
            <person name="Aranda M."/>
            <person name="Li Y."/>
            <person name="Liew Y.J."/>
            <person name="Baumgarten S."/>
            <person name="Simakov O."/>
            <person name="Wilson M."/>
            <person name="Piel J."/>
            <person name="Ashoor H."/>
            <person name="Bougouffa S."/>
            <person name="Bajic V.B."/>
            <person name="Ryu T."/>
            <person name="Ravasi T."/>
            <person name="Bayer T."/>
            <person name="Micklem G."/>
            <person name="Kim H."/>
            <person name="Bhak J."/>
            <person name="Lajeunesse T.C."/>
            <person name="Voolstra C.R."/>
        </authorList>
    </citation>
    <scope>NUCLEOTIDE SEQUENCE [LARGE SCALE GENOMIC DNA]</scope>
    <source>
        <strain evidence="2 3">CCMP2467</strain>
    </source>
</reference>
<evidence type="ECO:0000256" key="1">
    <source>
        <dbReference type="SAM" id="MobiDB-lite"/>
    </source>
</evidence>
<evidence type="ECO:0008006" key="4">
    <source>
        <dbReference type="Google" id="ProtNLM"/>
    </source>
</evidence>
<gene>
    <name evidence="2" type="ORF">AK812_SmicGene35963</name>
</gene>
<dbReference type="Proteomes" id="UP000186817">
    <property type="component" value="Unassembled WGS sequence"/>
</dbReference>
<proteinExistence type="predicted"/>
<name>A0A1Q9CK31_SYMMI</name>
<comment type="caution">
    <text evidence="2">The sequence shown here is derived from an EMBL/GenBank/DDBJ whole genome shotgun (WGS) entry which is preliminary data.</text>
</comment>
<evidence type="ECO:0000313" key="2">
    <source>
        <dbReference type="EMBL" id="OLP83290.1"/>
    </source>
</evidence>
<dbReference type="OrthoDB" id="417204at2759"/>